<dbReference type="Gene3D" id="3.40.33.10">
    <property type="entry name" value="CAP"/>
    <property type="match status" value="1"/>
</dbReference>
<accession>A0A5C3QPJ4</accession>
<gene>
    <name evidence="3" type="ORF">BDV98DRAFT_592387</name>
</gene>
<evidence type="ECO:0000313" key="3">
    <source>
        <dbReference type="EMBL" id="TFL02740.1"/>
    </source>
</evidence>
<dbReference type="InterPro" id="IPR001283">
    <property type="entry name" value="CRISP-related"/>
</dbReference>
<organism evidence="3 4">
    <name type="scientific">Pterulicium gracile</name>
    <dbReference type="NCBI Taxonomy" id="1884261"/>
    <lineage>
        <taxon>Eukaryota</taxon>
        <taxon>Fungi</taxon>
        <taxon>Dikarya</taxon>
        <taxon>Basidiomycota</taxon>
        <taxon>Agaricomycotina</taxon>
        <taxon>Agaricomycetes</taxon>
        <taxon>Agaricomycetidae</taxon>
        <taxon>Agaricales</taxon>
        <taxon>Pleurotineae</taxon>
        <taxon>Pterulaceae</taxon>
        <taxon>Pterulicium</taxon>
    </lineage>
</organism>
<dbReference type="Pfam" id="PF00188">
    <property type="entry name" value="CAP"/>
    <property type="match status" value="1"/>
</dbReference>
<name>A0A5C3QPJ4_9AGAR</name>
<dbReference type="SUPFAM" id="SSF55797">
    <property type="entry name" value="PR-1-like"/>
    <property type="match status" value="1"/>
</dbReference>
<dbReference type="PRINTS" id="PR00837">
    <property type="entry name" value="V5TPXLIKE"/>
</dbReference>
<dbReference type="SMART" id="SM00198">
    <property type="entry name" value="SCP"/>
    <property type="match status" value="1"/>
</dbReference>
<dbReference type="STRING" id="1884261.A0A5C3QPJ4"/>
<keyword evidence="4" id="KW-1185">Reference proteome</keyword>
<dbReference type="AlphaFoldDB" id="A0A5C3QPJ4"/>
<feature type="signal peptide" evidence="1">
    <location>
        <begin position="1"/>
        <end position="21"/>
    </location>
</feature>
<dbReference type="InterPro" id="IPR014044">
    <property type="entry name" value="CAP_dom"/>
</dbReference>
<dbReference type="Proteomes" id="UP000305067">
    <property type="component" value="Unassembled WGS sequence"/>
</dbReference>
<sequence>MSHLLSLFTLFFALFTLQAFATPVGELVQLQSRALNAAEKTAYLDGHNKLRAKHGAKALTWNNNLQAAAQKWADKCQFKHSGGAVGAFGENLYAGTGTELGKVKAALASWSSEVKDYNPSSPKASHFTQMVWKSTTQIGCAIASCDGIFDPKYGKARFHVCEYKSPGNVSGQYGSNVQK</sequence>
<evidence type="ECO:0000313" key="4">
    <source>
        <dbReference type="Proteomes" id="UP000305067"/>
    </source>
</evidence>
<dbReference type="PANTHER" id="PTHR10334">
    <property type="entry name" value="CYSTEINE-RICH SECRETORY PROTEIN-RELATED"/>
    <property type="match status" value="1"/>
</dbReference>
<evidence type="ECO:0000256" key="1">
    <source>
        <dbReference type="SAM" id="SignalP"/>
    </source>
</evidence>
<proteinExistence type="predicted"/>
<protein>
    <submittedName>
        <fullName evidence="3">CAP domain-containing protein</fullName>
    </submittedName>
</protein>
<dbReference type="EMBL" id="ML178822">
    <property type="protein sequence ID" value="TFL02740.1"/>
    <property type="molecule type" value="Genomic_DNA"/>
</dbReference>
<dbReference type="InterPro" id="IPR035940">
    <property type="entry name" value="CAP_sf"/>
</dbReference>
<keyword evidence="1" id="KW-0732">Signal</keyword>
<evidence type="ECO:0000259" key="2">
    <source>
        <dbReference type="SMART" id="SM00198"/>
    </source>
</evidence>
<dbReference type="OrthoDB" id="337038at2759"/>
<feature type="domain" description="SCP" evidence="2">
    <location>
        <begin position="38"/>
        <end position="171"/>
    </location>
</feature>
<feature type="chain" id="PRO_5023041102" evidence="1">
    <location>
        <begin position="22"/>
        <end position="179"/>
    </location>
</feature>
<reference evidence="3 4" key="1">
    <citation type="journal article" date="2019" name="Nat. Ecol. Evol.">
        <title>Megaphylogeny resolves global patterns of mushroom evolution.</title>
        <authorList>
            <person name="Varga T."/>
            <person name="Krizsan K."/>
            <person name="Foldi C."/>
            <person name="Dima B."/>
            <person name="Sanchez-Garcia M."/>
            <person name="Sanchez-Ramirez S."/>
            <person name="Szollosi G.J."/>
            <person name="Szarkandi J.G."/>
            <person name="Papp V."/>
            <person name="Albert L."/>
            <person name="Andreopoulos W."/>
            <person name="Angelini C."/>
            <person name="Antonin V."/>
            <person name="Barry K.W."/>
            <person name="Bougher N.L."/>
            <person name="Buchanan P."/>
            <person name="Buyck B."/>
            <person name="Bense V."/>
            <person name="Catcheside P."/>
            <person name="Chovatia M."/>
            <person name="Cooper J."/>
            <person name="Damon W."/>
            <person name="Desjardin D."/>
            <person name="Finy P."/>
            <person name="Geml J."/>
            <person name="Haridas S."/>
            <person name="Hughes K."/>
            <person name="Justo A."/>
            <person name="Karasinski D."/>
            <person name="Kautmanova I."/>
            <person name="Kiss B."/>
            <person name="Kocsube S."/>
            <person name="Kotiranta H."/>
            <person name="LaButti K.M."/>
            <person name="Lechner B.E."/>
            <person name="Liimatainen K."/>
            <person name="Lipzen A."/>
            <person name="Lukacs Z."/>
            <person name="Mihaltcheva S."/>
            <person name="Morgado L.N."/>
            <person name="Niskanen T."/>
            <person name="Noordeloos M.E."/>
            <person name="Ohm R.A."/>
            <person name="Ortiz-Santana B."/>
            <person name="Ovrebo C."/>
            <person name="Racz N."/>
            <person name="Riley R."/>
            <person name="Savchenko A."/>
            <person name="Shiryaev A."/>
            <person name="Soop K."/>
            <person name="Spirin V."/>
            <person name="Szebenyi C."/>
            <person name="Tomsovsky M."/>
            <person name="Tulloss R.E."/>
            <person name="Uehling J."/>
            <person name="Grigoriev I.V."/>
            <person name="Vagvolgyi C."/>
            <person name="Papp T."/>
            <person name="Martin F.M."/>
            <person name="Miettinen O."/>
            <person name="Hibbett D.S."/>
            <person name="Nagy L.G."/>
        </authorList>
    </citation>
    <scope>NUCLEOTIDE SEQUENCE [LARGE SCALE GENOMIC DNA]</scope>
    <source>
        <strain evidence="3 4">CBS 309.79</strain>
    </source>
</reference>